<dbReference type="AlphaFoldDB" id="A0A0V1EB67"/>
<evidence type="ECO:0000313" key="2">
    <source>
        <dbReference type="EMBL" id="KRY71065.1"/>
    </source>
</evidence>
<evidence type="ECO:0000256" key="1">
    <source>
        <dbReference type="SAM" id="MobiDB-lite"/>
    </source>
</evidence>
<organism evidence="2 3">
    <name type="scientific">Trichinella pseudospiralis</name>
    <name type="common">Parasitic roundworm</name>
    <dbReference type="NCBI Taxonomy" id="6337"/>
    <lineage>
        <taxon>Eukaryota</taxon>
        <taxon>Metazoa</taxon>
        <taxon>Ecdysozoa</taxon>
        <taxon>Nematoda</taxon>
        <taxon>Enoplea</taxon>
        <taxon>Dorylaimia</taxon>
        <taxon>Trichinellida</taxon>
        <taxon>Trichinellidae</taxon>
        <taxon>Trichinella</taxon>
    </lineage>
</organism>
<evidence type="ECO:0000313" key="3">
    <source>
        <dbReference type="Proteomes" id="UP000054632"/>
    </source>
</evidence>
<protein>
    <submittedName>
        <fullName evidence="2">Uncharacterized protein</fullName>
    </submittedName>
</protein>
<dbReference type="EMBL" id="JYDR01000063">
    <property type="protein sequence ID" value="KRY71065.1"/>
    <property type="molecule type" value="Genomic_DNA"/>
</dbReference>
<feature type="region of interest" description="Disordered" evidence="1">
    <location>
        <begin position="25"/>
        <end position="46"/>
    </location>
</feature>
<accession>A0A0V1EB67</accession>
<gene>
    <name evidence="2" type="ORF">T4A_3397</name>
</gene>
<sequence>MEHAIVISNRTNGICVKLTALNKLAQGGGGGDGRGGGGGDGRVYGA</sequence>
<feature type="compositionally biased region" description="Gly residues" evidence="1">
    <location>
        <begin position="26"/>
        <end position="46"/>
    </location>
</feature>
<reference evidence="2 3" key="1">
    <citation type="submission" date="2015-01" db="EMBL/GenBank/DDBJ databases">
        <title>Evolution of Trichinella species and genotypes.</title>
        <authorList>
            <person name="Korhonen P.K."/>
            <person name="Edoardo P."/>
            <person name="Giuseppe L.R."/>
            <person name="Gasser R.B."/>
        </authorList>
    </citation>
    <scope>NUCLEOTIDE SEQUENCE [LARGE SCALE GENOMIC DNA]</scope>
    <source>
        <strain evidence="2">ISS13</strain>
    </source>
</reference>
<comment type="caution">
    <text evidence="2">The sequence shown here is derived from an EMBL/GenBank/DDBJ whole genome shotgun (WGS) entry which is preliminary data.</text>
</comment>
<name>A0A0V1EB67_TRIPS</name>
<dbReference type="Proteomes" id="UP000054632">
    <property type="component" value="Unassembled WGS sequence"/>
</dbReference>
<proteinExistence type="predicted"/>